<comment type="similarity">
    <text evidence="2">Belongs to the TsaE family.</text>
</comment>
<keyword evidence="6" id="KW-0479">Metal-binding</keyword>
<dbReference type="PANTHER" id="PTHR33540">
    <property type="entry name" value="TRNA THREONYLCARBAMOYLADENOSINE BIOSYNTHESIS PROTEIN TSAE"/>
    <property type="match status" value="1"/>
</dbReference>
<dbReference type="Gene3D" id="3.40.50.300">
    <property type="entry name" value="P-loop containing nucleotide triphosphate hydrolases"/>
    <property type="match status" value="1"/>
</dbReference>
<keyword evidence="12" id="KW-1185">Reference proteome</keyword>
<keyword evidence="7" id="KW-0547">Nucleotide-binding</keyword>
<proteinExistence type="inferred from homology"/>
<reference evidence="11 12" key="1">
    <citation type="submission" date="2023-12" db="EMBL/GenBank/DDBJ databases">
        <title>Genome sequencing and assembly of bacterial species from a model synthetic community.</title>
        <authorList>
            <person name="Hogle S.L."/>
        </authorList>
    </citation>
    <scope>NUCLEOTIDE SEQUENCE [LARGE SCALE GENOMIC DNA]</scope>
    <source>
        <strain evidence="11 12">HAMBI_3031</strain>
    </source>
</reference>
<gene>
    <name evidence="11" type="primary">tsaE</name>
    <name evidence="11" type="ORF">U0035_16550</name>
</gene>
<evidence type="ECO:0000256" key="3">
    <source>
        <dbReference type="ARBA" id="ARBA00019010"/>
    </source>
</evidence>
<protein>
    <recommendedName>
        <fullName evidence="3">tRNA threonylcarbamoyladenosine biosynthesis protein TsaE</fullName>
    </recommendedName>
    <alternativeName>
        <fullName evidence="10">t(6)A37 threonylcarbamoyladenosine biosynthesis protein TsaE</fullName>
    </alternativeName>
</protein>
<evidence type="ECO:0000256" key="6">
    <source>
        <dbReference type="ARBA" id="ARBA00022723"/>
    </source>
</evidence>
<dbReference type="PANTHER" id="PTHR33540:SF2">
    <property type="entry name" value="TRNA THREONYLCARBAMOYLADENOSINE BIOSYNTHESIS PROTEIN TSAE"/>
    <property type="match status" value="1"/>
</dbReference>
<evidence type="ECO:0000256" key="7">
    <source>
        <dbReference type="ARBA" id="ARBA00022741"/>
    </source>
</evidence>
<evidence type="ECO:0000256" key="10">
    <source>
        <dbReference type="ARBA" id="ARBA00032441"/>
    </source>
</evidence>
<keyword evidence="4" id="KW-0963">Cytoplasm</keyword>
<keyword evidence="9" id="KW-0460">Magnesium</keyword>
<organism evidence="11 12">
    <name type="scientific">Niabella yanshanensis</name>
    <dbReference type="NCBI Taxonomy" id="577386"/>
    <lineage>
        <taxon>Bacteria</taxon>
        <taxon>Pseudomonadati</taxon>
        <taxon>Bacteroidota</taxon>
        <taxon>Chitinophagia</taxon>
        <taxon>Chitinophagales</taxon>
        <taxon>Chitinophagaceae</taxon>
        <taxon>Niabella</taxon>
    </lineage>
</organism>
<dbReference type="Pfam" id="PF02367">
    <property type="entry name" value="TsaE"/>
    <property type="match status" value="1"/>
</dbReference>
<comment type="subcellular location">
    <subcellularLocation>
        <location evidence="1">Cytoplasm</location>
    </subcellularLocation>
</comment>
<keyword evidence="5" id="KW-0819">tRNA processing</keyword>
<dbReference type="InterPro" id="IPR027417">
    <property type="entry name" value="P-loop_NTPase"/>
</dbReference>
<evidence type="ECO:0000256" key="1">
    <source>
        <dbReference type="ARBA" id="ARBA00004496"/>
    </source>
</evidence>
<keyword evidence="8" id="KW-0067">ATP-binding</keyword>
<sequence length="141" mass="16185">MPTIRKYTLPEIDQTAQWLLDELKNRKVIALHGTMGAGKTTLISAVCSLLKVEDVVSSPTFSVINEYRYNENGITKRLYHIDLYRLKDEEEAIRTGVEDCLYSGDYCFVEWPERAEALFPDDTTTLYLRVEGDTERSLEIA</sequence>
<evidence type="ECO:0000256" key="4">
    <source>
        <dbReference type="ARBA" id="ARBA00022490"/>
    </source>
</evidence>
<evidence type="ECO:0000256" key="5">
    <source>
        <dbReference type="ARBA" id="ARBA00022694"/>
    </source>
</evidence>
<evidence type="ECO:0000256" key="9">
    <source>
        <dbReference type="ARBA" id="ARBA00022842"/>
    </source>
</evidence>
<dbReference type="NCBIfam" id="TIGR00150">
    <property type="entry name" value="T6A_YjeE"/>
    <property type="match status" value="1"/>
</dbReference>
<accession>A0ABZ0W250</accession>
<evidence type="ECO:0000313" key="12">
    <source>
        <dbReference type="Proteomes" id="UP001325680"/>
    </source>
</evidence>
<dbReference type="InterPro" id="IPR003442">
    <property type="entry name" value="T6A_TsaE"/>
</dbReference>
<evidence type="ECO:0000256" key="8">
    <source>
        <dbReference type="ARBA" id="ARBA00022840"/>
    </source>
</evidence>
<dbReference type="Proteomes" id="UP001325680">
    <property type="component" value="Chromosome"/>
</dbReference>
<evidence type="ECO:0000256" key="2">
    <source>
        <dbReference type="ARBA" id="ARBA00007599"/>
    </source>
</evidence>
<dbReference type="RefSeq" id="WP_114792309.1">
    <property type="nucleotide sequence ID" value="NZ_CP139960.1"/>
</dbReference>
<dbReference type="EMBL" id="CP139960">
    <property type="protein sequence ID" value="WQD37281.1"/>
    <property type="molecule type" value="Genomic_DNA"/>
</dbReference>
<evidence type="ECO:0000313" key="11">
    <source>
        <dbReference type="EMBL" id="WQD37281.1"/>
    </source>
</evidence>
<dbReference type="SUPFAM" id="SSF52540">
    <property type="entry name" value="P-loop containing nucleoside triphosphate hydrolases"/>
    <property type="match status" value="1"/>
</dbReference>
<name>A0ABZ0W250_9BACT</name>